<name>A0ABR0W8Z4_REHGL</name>
<dbReference type="PANTHER" id="PTHR28626:SF3">
    <property type="entry name" value="SRR1-LIKE PROTEIN"/>
    <property type="match status" value="1"/>
</dbReference>
<dbReference type="Pfam" id="PF07985">
    <property type="entry name" value="SRR1"/>
    <property type="match status" value="1"/>
</dbReference>
<organism evidence="3 4">
    <name type="scientific">Rehmannia glutinosa</name>
    <name type="common">Chinese foxglove</name>
    <dbReference type="NCBI Taxonomy" id="99300"/>
    <lineage>
        <taxon>Eukaryota</taxon>
        <taxon>Viridiplantae</taxon>
        <taxon>Streptophyta</taxon>
        <taxon>Embryophyta</taxon>
        <taxon>Tracheophyta</taxon>
        <taxon>Spermatophyta</taxon>
        <taxon>Magnoliopsida</taxon>
        <taxon>eudicotyledons</taxon>
        <taxon>Gunneridae</taxon>
        <taxon>Pentapetalae</taxon>
        <taxon>asterids</taxon>
        <taxon>lamiids</taxon>
        <taxon>Lamiales</taxon>
        <taxon>Orobanchaceae</taxon>
        <taxon>Rehmannieae</taxon>
        <taxon>Rehmannia</taxon>
    </lineage>
</organism>
<dbReference type="PANTHER" id="PTHR28626">
    <property type="entry name" value="SRR1-LIKE PROTEIN"/>
    <property type="match status" value="1"/>
</dbReference>
<protein>
    <recommendedName>
        <fullName evidence="2">SRR1-like domain-containing protein</fullName>
    </recommendedName>
</protein>
<evidence type="ECO:0000259" key="2">
    <source>
        <dbReference type="Pfam" id="PF07985"/>
    </source>
</evidence>
<evidence type="ECO:0000313" key="4">
    <source>
        <dbReference type="Proteomes" id="UP001318860"/>
    </source>
</evidence>
<sequence length="281" mass="32253">MAASAKIQGPEKLGPDEDWTFVLPRRGKKNRTSHRFVIPRREKEMQQWTPVDLETDPEKESKLMQKMQICIQKLANSEFCHSFLNQMEEPDMLNKFLKVLGSEKMMQMVIYGIGSIESFEPPRLQLSLAILMKRKFDWIGEIEVFDPIISLTESKVLTSLGCTVLSVNEQGRRQALKPTLFFMPHCEAELYDNLLESNWGVDQLNRLIVFGNSFGAYEQHVSICKSSDVADSRKHILAVRSFTEELRVNTFSDDTFRGFNGSSWHFFSPGIGEPLHLINSD</sequence>
<reference evidence="3 4" key="1">
    <citation type="journal article" date="2021" name="Comput. Struct. Biotechnol. J.">
        <title>De novo genome assembly of the potent medicinal plant Rehmannia glutinosa using nanopore technology.</title>
        <authorList>
            <person name="Ma L."/>
            <person name="Dong C."/>
            <person name="Song C."/>
            <person name="Wang X."/>
            <person name="Zheng X."/>
            <person name="Niu Y."/>
            <person name="Chen S."/>
            <person name="Feng W."/>
        </authorList>
    </citation>
    <scope>NUCLEOTIDE SEQUENCE [LARGE SCALE GENOMIC DNA]</scope>
    <source>
        <strain evidence="3">DH-2019</strain>
    </source>
</reference>
<keyword evidence="4" id="KW-1185">Reference proteome</keyword>
<proteinExistence type="inferred from homology"/>
<dbReference type="InterPro" id="IPR040044">
    <property type="entry name" value="SRR1L"/>
</dbReference>
<evidence type="ECO:0000313" key="3">
    <source>
        <dbReference type="EMBL" id="KAK6143298.1"/>
    </source>
</evidence>
<gene>
    <name evidence="3" type="ORF">DH2020_023646</name>
</gene>
<feature type="domain" description="SRR1-like" evidence="2">
    <location>
        <begin position="100"/>
        <end position="266"/>
    </location>
</feature>
<dbReference type="Proteomes" id="UP001318860">
    <property type="component" value="Unassembled WGS sequence"/>
</dbReference>
<accession>A0ABR0W8Z4</accession>
<dbReference type="InterPro" id="IPR012942">
    <property type="entry name" value="SRR1-like"/>
</dbReference>
<comment type="similarity">
    <text evidence="1">Belongs to the SRR1 family.</text>
</comment>
<dbReference type="EMBL" id="JABTTQ020000013">
    <property type="protein sequence ID" value="KAK6143298.1"/>
    <property type="molecule type" value="Genomic_DNA"/>
</dbReference>
<evidence type="ECO:0000256" key="1">
    <source>
        <dbReference type="ARBA" id="ARBA00009856"/>
    </source>
</evidence>
<comment type="caution">
    <text evidence="3">The sequence shown here is derived from an EMBL/GenBank/DDBJ whole genome shotgun (WGS) entry which is preliminary data.</text>
</comment>